<organism evidence="1">
    <name type="scientific">Dichomitus squalens</name>
    <dbReference type="NCBI Taxonomy" id="114155"/>
    <lineage>
        <taxon>Eukaryota</taxon>
        <taxon>Fungi</taxon>
        <taxon>Dikarya</taxon>
        <taxon>Basidiomycota</taxon>
        <taxon>Agaricomycotina</taxon>
        <taxon>Agaricomycetes</taxon>
        <taxon>Polyporales</taxon>
        <taxon>Polyporaceae</taxon>
        <taxon>Dichomitus</taxon>
    </lineage>
</organism>
<protein>
    <submittedName>
        <fullName evidence="1">Uncharacterized protein</fullName>
    </submittedName>
</protein>
<evidence type="ECO:0000313" key="1">
    <source>
        <dbReference type="EMBL" id="TBU27182.1"/>
    </source>
</evidence>
<dbReference type="AlphaFoldDB" id="A0A4Q9MLL0"/>
<name>A0A4Q9MLL0_9APHY</name>
<accession>A0A4Q9MLL0</accession>
<gene>
    <name evidence="1" type="ORF">BD311DRAFT_807885</name>
</gene>
<dbReference type="Proteomes" id="UP000292957">
    <property type="component" value="Unassembled WGS sequence"/>
</dbReference>
<proteinExistence type="predicted"/>
<dbReference type="EMBL" id="ML143435">
    <property type="protein sequence ID" value="TBU27182.1"/>
    <property type="molecule type" value="Genomic_DNA"/>
</dbReference>
<sequence>MVARRRTLGITTLWWYAPNEGHSFDGEFGSATATCGDLSDPVTFMQKRAGHSAAGAAVKSDAHAELDEDDVHDAESVDEQTRLFRLNIRT</sequence>
<reference evidence="1" key="1">
    <citation type="submission" date="2019-01" db="EMBL/GenBank/DDBJ databases">
        <title>Draft genome sequences of three monokaryotic isolates of the white-rot basidiomycete fungus Dichomitus squalens.</title>
        <authorList>
            <consortium name="DOE Joint Genome Institute"/>
            <person name="Lopez S.C."/>
            <person name="Andreopoulos B."/>
            <person name="Pangilinan J."/>
            <person name="Lipzen A."/>
            <person name="Riley R."/>
            <person name="Ahrendt S."/>
            <person name="Ng V."/>
            <person name="Barry K."/>
            <person name="Daum C."/>
            <person name="Grigoriev I.V."/>
            <person name="Hilden K.S."/>
            <person name="Makela M.R."/>
            <person name="de Vries R.P."/>
        </authorList>
    </citation>
    <scope>NUCLEOTIDE SEQUENCE [LARGE SCALE GENOMIC DNA]</scope>
    <source>
        <strain evidence="1">OM18370.1</strain>
    </source>
</reference>